<feature type="signal peptide" evidence="1">
    <location>
        <begin position="1"/>
        <end position="25"/>
    </location>
</feature>
<dbReference type="Pfam" id="PF07833">
    <property type="entry name" value="Cu_amine_oxidN1"/>
    <property type="match status" value="1"/>
</dbReference>
<dbReference type="InterPro" id="IPR035986">
    <property type="entry name" value="PKD_dom_sf"/>
</dbReference>
<name>A0A6N9PW62_9BACL</name>
<evidence type="ECO:0000313" key="3">
    <source>
        <dbReference type="EMBL" id="NBI27769.1"/>
    </source>
</evidence>
<dbReference type="EMBL" id="SIJB01000005">
    <property type="protein sequence ID" value="NBI27769.1"/>
    <property type="molecule type" value="Genomic_DNA"/>
</dbReference>
<gene>
    <name evidence="3" type="ORF">ERL59_02180</name>
</gene>
<comment type="caution">
    <text evidence="3">The sequence shown here is derived from an EMBL/GenBank/DDBJ whole genome shotgun (WGS) entry which is preliminary data.</text>
</comment>
<evidence type="ECO:0000313" key="4">
    <source>
        <dbReference type="Proteomes" id="UP000448943"/>
    </source>
</evidence>
<dbReference type="Gene3D" id="2.60.40.10">
    <property type="entry name" value="Immunoglobulins"/>
    <property type="match status" value="1"/>
</dbReference>
<dbReference type="AlphaFoldDB" id="A0A6N9PW62"/>
<dbReference type="Gene3D" id="3.30.457.10">
    <property type="entry name" value="Copper amine oxidase-like, N-terminal domain"/>
    <property type="match status" value="2"/>
</dbReference>
<evidence type="ECO:0000256" key="1">
    <source>
        <dbReference type="SAM" id="SignalP"/>
    </source>
</evidence>
<dbReference type="Proteomes" id="UP000448943">
    <property type="component" value="Unassembled WGS sequence"/>
</dbReference>
<proteinExistence type="predicted"/>
<dbReference type="InterPro" id="IPR036582">
    <property type="entry name" value="Mao_N_sf"/>
</dbReference>
<organism evidence="3 4">
    <name type="scientific">Chengkuizengella marina</name>
    <dbReference type="NCBI Taxonomy" id="2507566"/>
    <lineage>
        <taxon>Bacteria</taxon>
        <taxon>Bacillati</taxon>
        <taxon>Bacillota</taxon>
        <taxon>Bacilli</taxon>
        <taxon>Bacillales</taxon>
        <taxon>Paenibacillaceae</taxon>
        <taxon>Chengkuizengella</taxon>
    </lineage>
</organism>
<keyword evidence="4" id="KW-1185">Reference proteome</keyword>
<dbReference type="InterPro" id="IPR012854">
    <property type="entry name" value="Cu_amine_oxidase-like_N"/>
</dbReference>
<keyword evidence="1" id="KW-0732">Signal</keyword>
<dbReference type="OrthoDB" id="25008at2"/>
<feature type="chain" id="PRO_5026686095" evidence="1">
    <location>
        <begin position="26"/>
        <end position="579"/>
    </location>
</feature>
<reference evidence="3 4" key="1">
    <citation type="submission" date="2019-01" db="EMBL/GenBank/DDBJ databases">
        <title>Chengkuizengella sp. nov., isolated from deep-sea sediment of East Pacific Ocean.</title>
        <authorList>
            <person name="Yang J."/>
            <person name="Lai Q."/>
            <person name="Shao Z."/>
        </authorList>
    </citation>
    <scope>NUCLEOTIDE SEQUENCE [LARGE SCALE GENOMIC DNA]</scope>
    <source>
        <strain evidence="3 4">YPA3-1-1</strain>
    </source>
</reference>
<evidence type="ECO:0000259" key="2">
    <source>
        <dbReference type="Pfam" id="PF07833"/>
    </source>
</evidence>
<protein>
    <submittedName>
        <fullName evidence="3">Copper amine oxidase N-terminal domain-containing protein</fullName>
    </submittedName>
</protein>
<dbReference type="RefSeq" id="WP_160644033.1">
    <property type="nucleotide sequence ID" value="NZ_SIJB01000005.1"/>
</dbReference>
<feature type="domain" description="Copper amine oxidase-like N-terminal" evidence="2">
    <location>
        <begin position="44"/>
        <end position="150"/>
    </location>
</feature>
<sequence length="579" mass="64959">MFKKSLVMFLVVALLVFPAPINTNAASPTTTQVILYLDKTDAFVNFETVELDIAPVAVRGSTFLPAKFLGEAFGFNVQWIPESKTIILEPSDSYIEINLKEQTVTENGTKIPFDDHVFIDNGNSLVHMGWILDTMGALYSYDRMDKKIEINYSNLPYTFTDGNHAKPVARFTSTKSQYRIGEPIKLVDLSYDPDGENLARSWTGREEAYFTAGTYPISLTVTDGSGIVSEPYTKYITIVDDVYLTRQHYPLYFQEEGTFFQTNLSLLSLDQIPHEMEYDFERKLLISDSPEMIKEQGILYQDTINGKGRLYANHLNVMDQNVTFAILATNDTDEDIKITTTNSGEVKPTPLVNLMGHIASVDFLLDEAPDSQTNVEPNETIFYKIYPDFLPQYGVNTFYDVETDGELTFSFVAMNDADIEDFEKGVYEPLDGDGHVRGTFPSSDIYIEANQSGQPFTKPYRLSFGDETIYSSMQGIDVFENDSVALNKGHYGMVYHITIDNPGEVVILLRPRAGVFKGPMKINGELIMVPTSGTLTHLSGVYVLKRTTGDEKTLEIEFTPPAGSAFPVDLIFYPLDPLK</sequence>
<dbReference type="InterPro" id="IPR013783">
    <property type="entry name" value="Ig-like_fold"/>
</dbReference>
<dbReference type="SUPFAM" id="SSF55383">
    <property type="entry name" value="Copper amine oxidase, domain N"/>
    <property type="match status" value="2"/>
</dbReference>
<dbReference type="SUPFAM" id="SSF49299">
    <property type="entry name" value="PKD domain"/>
    <property type="match status" value="1"/>
</dbReference>
<accession>A0A6N9PW62</accession>